<feature type="region of interest" description="Disordered" evidence="8">
    <location>
        <begin position="302"/>
        <end position="321"/>
    </location>
</feature>
<dbReference type="InterPro" id="IPR024872">
    <property type="entry name" value="HEXIM"/>
</dbReference>
<dbReference type="Proteomes" id="UP000823561">
    <property type="component" value="Chromosome 22"/>
</dbReference>
<feature type="region of interest" description="Disordered" evidence="8">
    <location>
        <begin position="336"/>
        <end position="372"/>
    </location>
</feature>
<dbReference type="GO" id="GO:0005654">
    <property type="term" value="C:nucleoplasm"/>
    <property type="evidence" value="ECO:0007669"/>
    <property type="project" value="TreeGrafter"/>
</dbReference>
<dbReference type="PANTHER" id="PTHR13469">
    <property type="entry name" value="HEXAMETHYLENE BISACETAMIDE INDUCIBLE 1"/>
    <property type="match status" value="1"/>
</dbReference>
<evidence type="ECO:0000313" key="10">
    <source>
        <dbReference type="Proteomes" id="UP000823561"/>
    </source>
</evidence>
<dbReference type="PANTHER" id="PTHR13469:SF8">
    <property type="entry name" value="HEXIM P-TEFB COMPLEX SUBUNIT 1"/>
    <property type="match status" value="1"/>
</dbReference>
<evidence type="ECO:0000256" key="6">
    <source>
        <dbReference type="ARBA" id="ARBA00023163"/>
    </source>
</evidence>
<comment type="subcellular location">
    <subcellularLocation>
        <location evidence="1">Nucleus</location>
    </subcellularLocation>
</comment>
<sequence length="372" mass="42130">MRPCIGGAEIEVDAERWECTVMELITTKGDANSEDDSRGQHRDGQRRDIVARKQVQRNQLEVCPGLVSGDTHPMCRGHNRGDLEPKAGDAAGEDGTVAEKTPGLPRSEKDDQNKGNSGGSGTATDPGLSDGRQAGRKKHRRRPSKKKRRWKPYYKLSWEEKKELDERETIRASRVREEMFAKGLPVAPYNTTQFLMEEHDREEPDLNTELGGRRSFGAIRSEDTASEEDYFDQDEEEDEEGDGSSDGMGRPGHAGGEFLQKDFSETYERYHVETLQNMSKQELVQEYLELEKCLSRLEEENNRLRNVEKDTDATAETPVDAAQRLRELESELERLKAQNSELLEQSQRYRQQSINGSTPGTDTGQDPAHETK</sequence>
<keyword evidence="5" id="KW-0175">Coiled coil</keyword>
<comment type="similarity">
    <text evidence="2">Belongs to the HEXIM family.</text>
</comment>
<reference evidence="9" key="1">
    <citation type="submission" date="2020-10" db="EMBL/GenBank/DDBJ databases">
        <title>Chromosome-scale genome assembly of the Allis shad, Alosa alosa.</title>
        <authorList>
            <person name="Margot Z."/>
            <person name="Christophe K."/>
            <person name="Cabau C."/>
            <person name="Louis A."/>
            <person name="Berthelot C."/>
            <person name="Parey E."/>
            <person name="Roest Crollius H."/>
            <person name="Montfort J."/>
            <person name="Robinson-Rechavi M."/>
            <person name="Bucao C."/>
            <person name="Bouchez O."/>
            <person name="Gislard M."/>
            <person name="Lluch J."/>
            <person name="Milhes M."/>
            <person name="Lampietro C."/>
            <person name="Lopez Roques C."/>
            <person name="Donnadieu C."/>
            <person name="Braasch I."/>
            <person name="Desvignes T."/>
            <person name="Postlethwait J."/>
            <person name="Bobe J."/>
            <person name="Guiguen Y."/>
        </authorList>
    </citation>
    <scope>NUCLEOTIDE SEQUENCE</scope>
    <source>
        <strain evidence="9">M-15738</strain>
        <tissue evidence="9">Blood</tissue>
    </source>
</reference>
<feature type="region of interest" description="Disordered" evidence="8">
    <location>
        <begin position="200"/>
        <end position="262"/>
    </location>
</feature>
<feature type="compositionally biased region" description="Polar residues" evidence="8">
    <location>
        <begin position="337"/>
        <end position="364"/>
    </location>
</feature>
<evidence type="ECO:0000256" key="8">
    <source>
        <dbReference type="SAM" id="MobiDB-lite"/>
    </source>
</evidence>
<dbReference type="EMBL" id="JADWDJ010000022">
    <property type="protein sequence ID" value="KAG5262997.1"/>
    <property type="molecule type" value="Genomic_DNA"/>
</dbReference>
<evidence type="ECO:0000313" key="9">
    <source>
        <dbReference type="EMBL" id="KAG5262997.1"/>
    </source>
</evidence>
<dbReference type="GO" id="GO:0000122">
    <property type="term" value="P:negative regulation of transcription by RNA polymerase II"/>
    <property type="evidence" value="ECO:0007669"/>
    <property type="project" value="InterPro"/>
</dbReference>
<feature type="compositionally biased region" description="Basic and acidic residues" evidence="8">
    <location>
        <begin position="302"/>
        <end position="312"/>
    </location>
</feature>
<keyword evidence="4" id="KW-0805">Transcription regulation</keyword>
<organism evidence="9 10">
    <name type="scientific">Alosa alosa</name>
    <name type="common">allis shad</name>
    <dbReference type="NCBI Taxonomy" id="278164"/>
    <lineage>
        <taxon>Eukaryota</taxon>
        <taxon>Metazoa</taxon>
        <taxon>Chordata</taxon>
        <taxon>Craniata</taxon>
        <taxon>Vertebrata</taxon>
        <taxon>Euteleostomi</taxon>
        <taxon>Actinopterygii</taxon>
        <taxon>Neopterygii</taxon>
        <taxon>Teleostei</taxon>
        <taxon>Clupei</taxon>
        <taxon>Clupeiformes</taxon>
        <taxon>Clupeoidei</taxon>
        <taxon>Clupeidae</taxon>
        <taxon>Alosa</taxon>
    </lineage>
</organism>
<dbReference type="GO" id="GO:0004861">
    <property type="term" value="F:cyclin-dependent protein serine/threonine kinase inhibitor activity"/>
    <property type="evidence" value="ECO:0007669"/>
    <property type="project" value="InterPro"/>
</dbReference>
<feature type="compositionally biased region" description="Gly residues" evidence="8">
    <location>
        <begin position="244"/>
        <end position="255"/>
    </location>
</feature>
<evidence type="ECO:0000256" key="3">
    <source>
        <dbReference type="ARBA" id="ARBA00022491"/>
    </source>
</evidence>
<gene>
    <name evidence="9" type="ORF">AALO_G00281300</name>
</gene>
<name>A0AAV6FMU2_9TELE</name>
<evidence type="ECO:0000256" key="4">
    <source>
        <dbReference type="ARBA" id="ARBA00023015"/>
    </source>
</evidence>
<dbReference type="GO" id="GO:0005737">
    <property type="term" value="C:cytoplasm"/>
    <property type="evidence" value="ECO:0007669"/>
    <property type="project" value="InterPro"/>
</dbReference>
<comment type="caution">
    <text evidence="9">The sequence shown here is derived from an EMBL/GenBank/DDBJ whole genome shotgun (WGS) entry which is preliminary data.</text>
</comment>
<protein>
    <submittedName>
        <fullName evidence="9">Uncharacterized protein</fullName>
    </submittedName>
</protein>
<keyword evidence="10" id="KW-1185">Reference proteome</keyword>
<feature type="compositionally biased region" description="Acidic residues" evidence="8">
    <location>
        <begin position="224"/>
        <end position="243"/>
    </location>
</feature>
<keyword evidence="3" id="KW-0678">Repressor</keyword>
<dbReference type="AlphaFoldDB" id="A0AAV6FMU2"/>
<keyword evidence="7" id="KW-0539">Nucleus</keyword>
<keyword evidence="6" id="KW-0804">Transcription</keyword>
<feature type="compositionally biased region" description="Basic residues" evidence="8">
    <location>
        <begin position="134"/>
        <end position="152"/>
    </location>
</feature>
<evidence type="ECO:0000256" key="1">
    <source>
        <dbReference type="ARBA" id="ARBA00004123"/>
    </source>
</evidence>
<feature type="region of interest" description="Disordered" evidence="8">
    <location>
        <begin position="28"/>
        <end position="152"/>
    </location>
</feature>
<evidence type="ECO:0000256" key="7">
    <source>
        <dbReference type="ARBA" id="ARBA00023242"/>
    </source>
</evidence>
<dbReference type="PRINTS" id="PR02094">
    <property type="entry name" value="HEXIMFAMILY"/>
</dbReference>
<evidence type="ECO:0000256" key="2">
    <source>
        <dbReference type="ARBA" id="ARBA00008409"/>
    </source>
</evidence>
<accession>A0AAV6FMU2</accession>
<feature type="compositionally biased region" description="Basic and acidic residues" evidence="8">
    <location>
        <begin position="35"/>
        <end position="51"/>
    </location>
</feature>
<evidence type="ECO:0000256" key="5">
    <source>
        <dbReference type="ARBA" id="ARBA00023054"/>
    </source>
</evidence>
<dbReference type="GO" id="GO:0097322">
    <property type="term" value="F:7SK snRNA binding"/>
    <property type="evidence" value="ECO:0007669"/>
    <property type="project" value="TreeGrafter"/>
</dbReference>
<proteinExistence type="inferred from homology"/>
<dbReference type="Gene3D" id="6.10.250.2910">
    <property type="match status" value="1"/>
</dbReference>
<dbReference type="Pfam" id="PF15313">
    <property type="entry name" value="HEXIM"/>
    <property type="match status" value="1"/>
</dbReference>